<dbReference type="GO" id="GO:0000981">
    <property type="term" value="F:DNA-binding transcription factor activity, RNA polymerase II-specific"/>
    <property type="evidence" value="ECO:0007669"/>
    <property type="project" value="InterPro"/>
</dbReference>
<dbReference type="PANTHER" id="PTHR47338">
    <property type="entry name" value="ZN(II)2CYS6 TRANSCRIPTION FACTOR (EUROFUNG)-RELATED"/>
    <property type="match status" value="1"/>
</dbReference>
<dbReference type="PROSITE" id="PS50048">
    <property type="entry name" value="ZN2_CY6_FUNGAL_2"/>
    <property type="match status" value="1"/>
</dbReference>
<evidence type="ECO:0000259" key="7">
    <source>
        <dbReference type="PROSITE" id="PS50048"/>
    </source>
</evidence>
<evidence type="ECO:0000256" key="3">
    <source>
        <dbReference type="ARBA" id="ARBA00023015"/>
    </source>
</evidence>
<dbReference type="InterPro" id="IPR001138">
    <property type="entry name" value="Zn2Cys6_DnaBD"/>
</dbReference>
<proteinExistence type="predicted"/>
<organism evidence="8 9">
    <name type="scientific">Elsinoe batatas</name>
    <dbReference type="NCBI Taxonomy" id="2601811"/>
    <lineage>
        <taxon>Eukaryota</taxon>
        <taxon>Fungi</taxon>
        <taxon>Dikarya</taxon>
        <taxon>Ascomycota</taxon>
        <taxon>Pezizomycotina</taxon>
        <taxon>Dothideomycetes</taxon>
        <taxon>Dothideomycetidae</taxon>
        <taxon>Myriangiales</taxon>
        <taxon>Elsinoaceae</taxon>
        <taxon>Elsinoe</taxon>
    </lineage>
</organism>
<dbReference type="GO" id="GO:0008270">
    <property type="term" value="F:zinc ion binding"/>
    <property type="evidence" value="ECO:0007669"/>
    <property type="project" value="InterPro"/>
</dbReference>
<dbReference type="CDD" id="cd12148">
    <property type="entry name" value="fungal_TF_MHR"/>
    <property type="match status" value="1"/>
</dbReference>
<sequence>MSTTSTASHPVNGKDTSNRTLPGLHELLSPSLRHDNSSPGRFPSLSNSLGRSHPGNYQSPTTFAPPPPPQSWQPGHSQTVPGRPSFSAEQIPARPSNAFYGINATHSIPPNLHPPQTYPPVGQRLSLPIGSDYRGSLSVHHSDGSDEQRRDSARSNSTYSTSNIECVGQQHFPGRGLCYVFSNGDSCPTVIDGEVVNPLWGTTKAGKARKRLAQACLNCREKKIRCEPRQPRCLQCEKSKRECIMPTGQQPQDTPLPSTNASGLPALSPAPNRHSPTEMNPHEFSRNHYPSKRRRSDELGGSTSPQDTIRNFSVRPKLGNPSMEHSYSPHNNGEMQRDMSRIKTESDTSSDSFPPSGVREDSGWDMDPYEANKDDTLRLVGAFFAQSINSCNILFPKQTFRNWLTKNTCKSSDERMVLLSMLALGGAISKDKSTFAQTCAERASLGVATRLGKFNLALAQSRMLLCIYRYAKGQDALASDFYAGAMHTLKVTGMNTEEGCVATDSETAIFGMNRDQLTECKRRTFWSALLLDRQTGVYAPAYSSMPNEMIHLRLPCSDNDFENGAPSRAQFFETSITPPYSMSSPGHESTSPAAQIYNVCRISGYVDQFITPHSYRASASYAREYEIFFRNTEDQLGRWFSGLPSDLHISDFSLNKAMKNEVTGIVTAMSSLYHTAVVRSCRYARHQLLDRNTISRNIQQANHSAHQLLHLAHTLCTFGQNLPEGQSLQDLISPFFATAVYNAIDTISAGGLFRDLRGLLTAVMDGFTIIKTIGHVWPFAKIQLSHVEQRLTELQSLFQNHEHPPPNMILVDDQGWRCREPFLKVYGAEYDLIYGVEAKEYLHALRG</sequence>
<feature type="compositionally biased region" description="Polar residues" evidence="6">
    <location>
        <begin position="44"/>
        <end position="62"/>
    </location>
</feature>
<dbReference type="CDD" id="cd00067">
    <property type="entry name" value="GAL4"/>
    <property type="match status" value="1"/>
</dbReference>
<feature type="compositionally biased region" description="Basic and acidic residues" evidence="6">
    <location>
        <begin position="335"/>
        <end position="346"/>
    </location>
</feature>
<evidence type="ECO:0000256" key="6">
    <source>
        <dbReference type="SAM" id="MobiDB-lite"/>
    </source>
</evidence>
<dbReference type="SMART" id="SM00066">
    <property type="entry name" value="GAL4"/>
    <property type="match status" value="1"/>
</dbReference>
<dbReference type="GO" id="GO:0006351">
    <property type="term" value="P:DNA-templated transcription"/>
    <property type="evidence" value="ECO:0007669"/>
    <property type="project" value="InterPro"/>
</dbReference>
<keyword evidence="4" id="KW-0804">Transcription</keyword>
<evidence type="ECO:0000256" key="2">
    <source>
        <dbReference type="ARBA" id="ARBA00022723"/>
    </source>
</evidence>
<protein>
    <recommendedName>
        <fullName evidence="7">Zn(2)-C6 fungal-type domain-containing protein</fullName>
    </recommendedName>
</protein>
<dbReference type="SUPFAM" id="SSF57701">
    <property type="entry name" value="Zn2/Cys6 DNA-binding domain"/>
    <property type="match status" value="1"/>
</dbReference>
<dbReference type="OrthoDB" id="5426798at2759"/>
<dbReference type="InterPro" id="IPR036864">
    <property type="entry name" value="Zn2-C6_fun-type_DNA-bd_sf"/>
</dbReference>
<dbReference type="GO" id="GO:0003677">
    <property type="term" value="F:DNA binding"/>
    <property type="evidence" value="ECO:0007669"/>
    <property type="project" value="InterPro"/>
</dbReference>
<feature type="region of interest" description="Disordered" evidence="6">
    <location>
        <begin position="1"/>
        <end position="160"/>
    </location>
</feature>
<feature type="compositionally biased region" description="Polar residues" evidence="6">
    <location>
        <begin position="301"/>
        <end position="311"/>
    </location>
</feature>
<evidence type="ECO:0000256" key="1">
    <source>
        <dbReference type="ARBA" id="ARBA00004123"/>
    </source>
</evidence>
<name>A0A8K0L6A8_9PEZI</name>
<dbReference type="EMBL" id="JAESVG020000004">
    <property type="protein sequence ID" value="KAG8628491.1"/>
    <property type="molecule type" value="Genomic_DNA"/>
</dbReference>
<dbReference type="Gene3D" id="4.10.240.10">
    <property type="entry name" value="Zn(2)-C6 fungal-type DNA-binding domain"/>
    <property type="match status" value="1"/>
</dbReference>
<evidence type="ECO:0000256" key="4">
    <source>
        <dbReference type="ARBA" id="ARBA00023163"/>
    </source>
</evidence>
<dbReference type="GO" id="GO:0005634">
    <property type="term" value="C:nucleus"/>
    <property type="evidence" value="ECO:0007669"/>
    <property type="project" value="UniProtKB-SubCell"/>
</dbReference>
<gene>
    <name evidence="8" type="ORF">KVT40_004364</name>
</gene>
<dbReference type="Pfam" id="PF00172">
    <property type="entry name" value="Zn_clus"/>
    <property type="match status" value="1"/>
</dbReference>
<reference evidence="8" key="1">
    <citation type="submission" date="2021-07" db="EMBL/GenBank/DDBJ databases">
        <title>Elsinoe batatas strain:CRI-CJ2 Genome sequencing and assembly.</title>
        <authorList>
            <person name="Huang L."/>
        </authorList>
    </citation>
    <scope>NUCLEOTIDE SEQUENCE</scope>
    <source>
        <strain evidence="8">CRI-CJ2</strain>
    </source>
</reference>
<feature type="compositionally biased region" description="Polar residues" evidence="6">
    <location>
        <begin position="1"/>
        <end position="20"/>
    </location>
</feature>
<feature type="compositionally biased region" description="Polar residues" evidence="6">
    <location>
        <begin position="247"/>
        <end position="262"/>
    </location>
</feature>
<comment type="subcellular location">
    <subcellularLocation>
        <location evidence="1">Nucleus</location>
    </subcellularLocation>
</comment>
<dbReference type="PROSITE" id="PS00463">
    <property type="entry name" value="ZN2_CY6_FUNGAL_1"/>
    <property type="match status" value="1"/>
</dbReference>
<dbReference type="AlphaFoldDB" id="A0A8K0L6A8"/>
<evidence type="ECO:0000313" key="8">
    <source>
        <dbReference type="EMBL" id="KAG8628491.1"/>
    </source>
</evidence>
<dbReference type="InterPro" id="IPR050815">
    <property type="entry name" value="TF_fung"/>
</dbReference>
<dbReference type="Proteomes" id="UP000809789">
    <property type="component" value="Unassembled WGS sequence"/>
</dbReference>
<dbReference type="PANTHER" id="PTHR47338:SF11">
    <property type="entry name" value="ZN(II)2CYS6 TRANSCRIPTION FACTOR (EUROFUNG)"/>
    <property type="match status" value="1"/>
</dbReference>
<comment type="caution">
    <text evidence="8">The sequence shown here is derived from an EMBL/GenBank/DDBJ whole genome shotgun (WGS) entry which is preliminary data.</text>
</comment>
<evidence type="ECO:0000313" key="9">
    <source>
        <dbReference type="Proteomes" id="UP000809789"/>
    </source>
</evidence>
<accession>A0A8K0L6A8</accession>
<feature type="domain" description="Zn(2)-C6 fungal-type" evidence="7">
    <location>
        <begin position="215"/>
        <end position="245"/>
    </location>
</feature>
<dbReference type="InterPro" id="IPR007219">
    <property type="entry name" value="XnlR_reg_dom"/>
</dbReference>
<feature type="compositionally biased region" description="Basic and acidic residues" evidence="6">
    <location>
        <begin position="140"/>
        <end position="153"/>
    </location>
</feature>
<evidence type="ECO:0000256" key="5">
    <source>
        <dbReference type="ARBA" id="ARBA00023242"/>
    </source>
</evidence>
<feature type="region of interest" description="Disordered" evidence="6">
    <location>
        <begin position="245"/>
        <end position="366"/>
    </location>
</feature>
<keyword evidence="3" id="KW-0805">Transcription regulation</keyword>
<keyword evidence="9" id="KW-1185">Reference proteome</keyword>
<keyword evidence="5" id="KW-0539">Nucleus</keyword>
<dbReference type="Pfam" id="PF04082">
    <property type="entry name" value="Fungal_trans"/>
    <property type="match status" value="1"/>
</dbReference>
<keyword evidence="2" id="KW-0479">Metal-binding</keyword>
<feature type="compositionally biased region" description="Polar residues" evidence="6">
    <location>
        <begin position="323"/>
        <end position="334"/>
    </location>
</feature>